<dbReference type="AlphaFoldDB" id="A0A0F5Q0G3"/>
<dbReference type="GO" id="GO:0005524">
    <property type="term" value="F:ATP binding"/>
    <property type="evidence" value="ECO:0007669"/>
    <property type="project" value="UniProtKB-KW"/>
</dbReference>
<dbReference type="CDD" id="cd03221">
    <property type="entry name" value="ABCF_EF-3"/>
    <property type="match status" value="1"/>
</dbReference>
<dbReference type="InterPro" id="IPR027417">
    <property type="entry name" value="P-loop_NTPase"/>
</dbReference>
<keyword evidence="5" id="KW-0175">Coiled coil</keyword>
<dbReference type="PROSITE" id="PS50893">
    <property type="entry name" value="ABC_TRANSPORTER_2"/>
    <property type="match status" value="1"/>
</dbReference>
<accession>A0A0F5Q0G3</accession>
<evidence type="ECO:0000256" key="2">
    <source>
        <dbReference type="ARBA" id="ARBA00022737"/>
    </source>
</evidence>
<dbReference type="PATRIC" id="fig|728005.3.peg.3996"/>
<dbReference type="SUPFAM" id="SSF52540">
    <property type="entry name" value="P-loop containing nucleoside triphosphate hydrolases"/>
    <property type="match status" value="2"/>
</dbReference>
<dbReference type="PANTHER" id="PTHR19211:SF6">
    <property type="entry name" value="BLL7188 PROTEIN"/>
    <property type="match status" value="1"/>
</dbReference>
<gene>
    <name evidence="8" type="ORF">SAMN04488059_10761</name>
    <name evidence="7" type="ORF">WH91_07455</name>
</gene>
<keyword evidence="3" id="KW-0547">Nucleotide-binding</keyword>
<keyword evidence="9" id="KW-1185">Reference proteome</keyword>
<evidence type="ECO:0000256" key="5">
    <source>
        <dbReference type="SAM" id="Coils"/>
    </source>
</evidence>
<dbReference type="STRING" id="728005.SAMN04488059_10761"/>
<dbReference type="FunFam" id="3.40.50.300:FF:001320">
    <property type="entry name" value="Heme ABC transporter ATP-binding protein"/>
    <property type="match status" value="1"/>
</dbReference>
<dbReference type="InterPro" id="IPR017871">
    <property type="entry name" value="ABC_transporter-like_CS"/>
</dbReference>
<reference evidence="8 10" key="2">
    <citation type="submission" date="2016-10" db="EMBL/GenBank/DDBJ databases">
        <authorList>
            <person name="de Groot N.N."/>
        </authorList>
    </citation>
    <scope>NUCLEOTIDE SEQUENCE [LARGE SCALE GENOMIC DNA]</scope>
    <source>
        <strain evidence="8 10">CGMCC 1.10210</strain>
    </source>
</reference>
<dbReference type="InterPro" id="IPR003439">
    <property type="entry name" value="ABC_transporter-like_ATP-bd"/>
</dbReference>
<dbReference type="Proteomes" id="UP000033519">
    <property type="component" value="Unassembled WGS sequence"/>
</dbReference>
<evidence type="ECO:0000313" key="10">
    <source>
        <dbReference type="Proteomes" id="UP000182258"/>
    </source>
</evidence>
<keyword evidence="2" id="KW-0677">Repeat</keyword>
<comment type="similarity">
    <text evidence="1">Belongs to the ABC transporter superfamily.</text>
</comment>
<dbReference type="PROSITE" id="PS00211">
    <property type="entry name" value="ABC_TRANSPORTER_1"/>
    <property type="match status" value="1"/>
</dbReference>
<dbReference type="PANTHER" id="PTHR19211">
    <property type="entry name" value="ATP-BINDING TRANSPORT PROTEIN-RELATED"/>
    <property type="match status" value="1"/>
</dbReference>
<organism evidence="8 10">
    <name type="scientific">Devosia psychrophila</name>
    <dbReference type="NCBI Taxonomy" id="728005"/>
    <lineage>
        <taxon>Bacteria</taxon>
        <taxon>Pseudomonadati</taxon>
        <taxon>Pseudomonadota</taxon>
        <taxon>Alphaproteobacteria</taxon>
        <taxon>Hyphomicrobiales</taxon>
        <taxon>Devosiaceae</taxon>
        <taxon>Devosia</taxon>
    </lineage>
</organism>
<dbReference type="SMART" id="SM00382">
    <property type="entry name" value="AAA"/>
    <property type="match status" value="2"/>
</dbReference>
<dbReference type="RefSeq" id="WP_046170375.1">
    <property type="nucleotide sequence ID" value="NZ_FOMB01000007.1"/>
</dbReference>
<dbReference type="EMBL" id="LAPV01000086">
    <property type="protein sequence ID" value="KKC33539.1"/>
    <property type="molecule type" value="Genomic_DNA"/>
</dbReference>
<dbReference type="OrthoDB" id="9808609at2"/>
<dbReference type="Pfam" id="PF00005">
    <property type="entry name" value="ABC_tran"/>
    <property type="match status" value="2"/>
</dbReference>
<proteinExistence type="inferred from homology"/>
<dbReference type="InterPro" id="IPR003593">
    <property type="entry name" value="AAA+_ATPase"/>
</dbReference>
<reference evidence="7 9" key="1">
    <citation type="submission" date="2015-03" db="EMBL/GenBank/DDBJ databases">
        <authorList>
            <person name="Lepp D."/>
            <person name="Hassan Y.I."/>
            <person name="Li X.-Z."/>
            <person name="Zhou T."/>
        </authorList>
    </citation>
    <scope>NUCLEOTIDE SEQUENCE [LARGE SCALE GENOMIC DNA]</scope>
    <source>
        <strain evidence="7 9">Cr7-05</strain>
    </source>
</reference>
<dbReference type="Proteomes" id="UP000182258">
    <property type="component" value="Unassembled WGS sequence"/>
</dbReference>
<dbReference type="Gene3D" id="3.40.50.300">
    <property type="entry name" value="P-loop containing nucleotide triphosphate hydrolases"/>
    <property type="match status" value="2"/>
</dbReference>
<keyword evidence="4" id="KW-0067">ATP-binding</keyword>
<evidence type="ECO:0000313" key="7">
    <source>
        <dbReference type="EMBL" id="KKC33539.1"/>
    </source>
</evidence>
<evidence type="ECO:0000313" key="8">
    <source>
        <dbReference type="EMBL" id="SFC58100.1"/>
    </source>
</evidence>
<evidence type="ECO:0000256" key="3">
    <source>
        <dbReference type="ARBA" id="ARBA00022741"/>
    </source>
</evidence>
<dbReference type="GO" id="GO:0016887">
    <property type="term" value="F:ATP hydrolysis activity"/>
    <property type="evidence" value="ECO:0007669"/>
    <property type="project" value="InterPro"/>
</dbReference>
<evidence type="ECO:0000256" key="4">
    <source>
        <dbReference type="ARBA" id="ARBA00022840"/>
    </source>
</evidence>
<evidence type="ECO:0000259" key="6">
    <source>
        <dbReference type="PROSITE" id="PS50893"/>
    </source>
</evidence>
<feature type="coiled-coil region" evidence="5">
    <location>
        <begin position="224"/>
        <end position="258"/>
    </location>
</feature>
<evidence type="ECO:0000256" key="1">
    <source>
        <dbReference type="ARBA" id="ARBA00005417"/>
    </source>
</evidence>
<sequence length="531" mass="56540">MPASISLHQLSYSTPDNQPLFTGLDLSFGNHRTGLIGRNGIGKSTLLRIVAGLIHPASGSVTIQGSIGMLEQSVQVTPQTTIADQLGMADALARLYRLERGDGSIDDAGEADWSLPGRVETALKQVGLPAYEADRPLDTLSGGQRTRLALARLILTAPDIILLDEPTNNLDADGRQAVVDLLHHWRGAAVIVSHDRNLLRQMDAIVELTTLGARTYGGNWDHYAERKALELASAEHDLATSERKVADIDRKLQAVAEKKARKDGAGKRKAAKGDIPKIMLGGMKENSENTSGESARLANRLRNDAAEAASEARSNVEILTPLSVTLTPTGLPAGRTVLQAVALTGRPDSTIPITRDLSLQIVGPERVAITGPNGSGKTTLLRLLTGKLPAITGAARIMVPYAMLDQTVSLLDPVLSIRENFRALNPNADENTCRAALARFMFRADAALQIVGTLSGGEMLRAGLACTIGGNQPPQLLILDEPTNHLDIQAVQQVEAGLRGYDGALLVVSHDADFLAAIGITRTISLPMNGF</sequence>
<protein>
    <submittedName>
        <fullName evidence="7 8">ABC transporter</fullName>
    </submittedName>
</protein>
<dbReference type="InterPro" id="IPR050611">
    <property type="entry name" value="ABCF"/>
</dbReference>
<name>A0A0F5Q0G3_9HYPH</name>
<dbReference type="EMBL" id="FOMB01000007">
    <property type="protein sequence ID" value="SFC58100.1"/>
    <property type="molecule type" value="Genomic_DNA"/>
</dbReference>
<feature type="domain" description="ABC transporter" evidence="6">
    <location>
        <begin position="5"/>
        <end position="236"/>
    </location>
</feature>
<evidence type="ECO:0000313" key="9">
    <source>
        <dbReference type="Proteomes" id="UP000033519"/>
    </source>
</evidence>